<dbReference type="AlphaFoldDB" id="A0A5B9DL04"/>
<dbReference type="InterPro" id="IPR032823">
    <property type="entry name" value="BCA_ABC_TP_C"/>
</dbReference>
<keyword evidence="2" id="KW-0547">Nucleotide-binding</keyword>
<dbReference type="SUPFAM" id="SSF52540">
    <property type="entry name" value="P-loop containing nucleoside triphosphate hydrolases"/>
    <property type="match status" value="1"/>
</dbReference>
<dbReference type="PANTHER" id="PTHR45772:SF1">
    <property type="entry name" value="ABC TRANSPORTER ATP-BINDING PROTEIN"/>
    <property type="match status" value="1"/>
</dbReference>
<keyword evidence="1" id="KW-0813">Transport</keyword>
<reference evidence="4 5" key="1">
    <citation type="journal article" date="2015" name="Int. J. Syst. Evol. Microbiol.">
        <title>Youhaiella tibetensis gen. nov., sp. nov., isolated from subsurface sediment.</title>
        <authorList>
            <person name="Wang Y.X."/>
            <person name="Huang F.Q."/>
            <person name="Nogi Y."/>
            <person name="Pang S.J."/>
            <person name="Wang P.K."/>
            <person name="Lv J."/>
        </authorList>
    </citation>
    <scope>NUCLEOTIDE SEQUENCE [LARGE SCALE GENOMIC DNA]</scope>
    <source>
        <strain evidence="5">fig4</strain>
    </source>
</reference>
<dbReference type="Proteomes" id="UP000321062">
    <property type="component" value="Chromosome"/>
</dbReference>
<proteinExistence type="predicted"/>
<dbReference type="PANTHER" id="PTHR45772">
    <property type="entry name" value="CONSERVED COMPONENT OF ABC TRANSPORTER FOR NATURAL AMINO ACIDS-RELATED"/>
    <property type="match status" value="1"/>
</dbReference>
<organism evidence="4 5">
    <name type="scientific">Paradevosia tibetensis</name>
    <dbReference type="NCBI Taxonomy" id="1447062"/>
    <lineage>
        <taxon>Bacteria</taxon>
        <taxon>Pseudomonadati</taxon>
        <taxon>Pseudomonadota</taxon>
        <taxon>Alphaproteobacteria</taxon>
        <taxon>Hyphomicrobiales</taxon>
        <taxon>Devosiaceae</taxon>
        <taxon>Paradevosia</taxon>
    </lineage>
</organism>
<keyword evidence="5" id="KW-1185">Reference proteome</keyword>
<dbReference type="OrthoDB" id="9779872at2"/>
<dbReference type="GO" id="GO:0005886">
    <property type="term" value="C:plasma membrane"/>
    <property type="evidence" value="ECO:0007669"/>
    <property type="project" value="TreeGrafter"/>
</dbReference>
<evidence type="ECO:0000256" key="2">
    <source>
        <dbReference type="ARBA" id="ARBA00022741"/>
    </source>
</evidence>
<dbReference type="PROSITE" id="PS50893">
    <property type="entry name" value="ABC_TRANSPORTER_2"/>
    <property type="match status" value="1"/>
</dbReference>
<evidence type="ECO:0000256" key="3">
    <source>
        <dbReference type="ARBA" id="ARBA00022840"/>
    </source>
</evidence>
<dbReference type="Gene3D" id="3.40.50.300">
    <property type="entry name" value="P-loop containing nucleotide triphosphate hydrolases"/>
    <property type="match status" value="1"/>
</dbReference>
<evidence type="ECO:0000256" key="1">
    <source>
        <dbReference type="ARBA" id="ARBA00022448"/>
    </source>
</evidence>
<name>A0A5B9DL04_9HYPH</name>
<dbReference type="Pfam" id="PF12399">
    <property type="entry name" value="BCA_ABC_TP_C"/>
    <property type="match status" value="1"/>
</dbReference>
<gene>
    <name evidence="4" type="ORF">FNA67_07315</name>
</gene>
<dbReference type="KEGG" id="yti:FNA67_07315"/>
<dbReference type="GO" id="GO:0005524">
    <property type="term" value="F:ATP binding"/>
    <property type="evidence" value="ECO:0007669"/>
    <property type="project" value="UniProtKB-KW"/>
</dbReference>
<dbReference type="Pfam" id="PF00005">
    <property type="entry name" value="ABC_tran"/>
    <property type="match status" value="1"/>
</dbReference>
<dbReference type="InterPro" id="IPR003439">
    <property type="entry name" value="ABC_transporter-like_ATP-bd"/>
</dbReference>
<evidence type="ECO:0000313" key="5">
    <source>
        <dbReference type="Proteomes" id="UP000321062"/>
    </source>
</evidence>
<keyword evidence="3 4" id="KW-0067">ATP-binding</keyword>
<evidence type="ECO:0000313" key="4">
    <source>
        <dbReference type="EMBL" id="QEE19991.1"/>
    </source>
</evidence>
<dbReference type="InterPro" id="IPR003593">
    <property type="entry name" value="AAA+_ATPase"/>
</dbReference>
<dbReference type="EMBL" id="CP041690">
    <property type="protein sequence ID" value="QEE19991.1"/>
    <property type="molecule type" value="Genomic_DNA"/>
</dbReference>
<dbReference type="InterPro" id="IPR051120">
    <property type="entry name" value="ABC_AA/LPS_Transport"/>
</dbReference>
<sequence>MIAIENLVVQFGGVRPIDNLTATISAPVSGLIGPNGAGKTTLLNVLSGFVSPVQGAVKVEGRDLLALRPLDRVKSGLRRSFQTEQVVEDLTVAGNLYAIADHVTGPGERIEAVEAALAFTGLRGVADTLGKALNLFQRRLVELSKCLIGKPRLVLLDEPAAGLTDEESATLRELIMRIPDEFGAQVLLIDHDVELIRSMCTQTLVLDYGKMLALGPTEEVLASPDVRRAYLGEF</sequence>
<protein>
    <submittedName>
        <fullName evidence="4">ABC transporter ATP-binding protein</fullName>
    </submittedName>
</protein>
<dbReference type="SMART" id="SM00382">
    <property type="entry name" value="AAA"/>
    <property type="match status" value="1"/>
</dbReference>
<dbReference type="RefSeq" id="WP_147655556.1">
    <property type="nucleotide sequence ID" value="NZ_BMFM01000001.1"/>
</dbReference>
<dbReference type="GO" id="GO:0016887">
    <property type="term" value="F:ATP hydrolysis activity"/>
    <property type="evidence" value="ECO:0007669"/>
    <property type="project" value="InterPro"/>
</dbReference>
<accession>A0A5B9DL04</accession>
<dbReference type="InterPro" id="IPR027417">
    <property type="entry name" value="P-loop_NTPase"/>
</dbReference>